<name>W2XFU0_PHYNI</name>
<evidence type="ECO:0000313" key="1">
    <source>
        <dbReference type="EMBL" id="ETP21228.1"/>
    </source>
</evidence>
<protein>
    <submittedName>
        <fullName evidence="1">Uncharacterized protein</fullName>
    </submittedName>
</protein>
<dbReference type="AlphaFoldDB" id="W2XFU0"/>
<dbReference type="Proteomes" id="UP000018958">
    <property type="component" value="Unassembled WGS sequence"/>
</dbReference>
<reference evidence="1 2" key="1">
    <citation type="submission" date="2013-11" db="EMBL/GenBank/DDBJ databases">
        <title>The Genome Sequence of Phytophthora parasitica CJ01A1.</title>
        <authorList>
            <consortium name="The Broad Institute Genomics Platform"/>
            <person name="Russ C."/>
            <person name="Tyler B."/>
            <person name="Panabieres F."/>
            <person name="Shan W."/>
            <person name="Tripathy S."/>
            <person name="Grunwald N."/>
            <person name="Machado M."/>
            <person name="Johnson C.S."/>
            <person name="Walker B."/>
            <person name="Young S.K."/>
            <person name="Zeng Q."/>
            <person name="Gargeya S."/>
            <person name="Fitzgerald M."/>
            <person name="Haas B."/>
            <person name="Abouelleil A."/>
            <person name="Allen A.W."/>
            <person name="Alvarado L."/>
            <person name="Arachchi H.M."/>
            <person name="Berlin A.M."/>
            <person name="Chapman S.B."/>
            <person name="Gainer-Dewar J."/>
            <person name="Goldberg J."/>
            <person name="Griggs A."/>
            <person name="Gujja S."/>
            <person name="Hansen M."/>
            <person name="Howarth C."/>
            <person name="Imamovic A."/>
            <person name="Ireland A."/>
            <person name="Larimer J."/>
            <person name="McCowan C."/>
            <person name="Murphy C."/>
            <person name="Pearson M."/>
            <person name="Poon T.W."/>
            <person name="Priest M."/>
            <person name="Roberts A."/>
            <person name="Saif S."/>
            <person name="Shea T."/>
            <person name="Sisk P."/>
            <person name="Sykes S."/>
            <person name="Wortman J."/>
            <person name="Nusbaum C."/>
            <person name="Birren B."/>
        </authorList>
    </citation>
    <scope>NUCLEOTIDE SEQUENCE [LARGE SCALE GENOMIC DNA]</scope>
    <source>
        <strain evidence="1 2">CJ01A1</strain>
    </source>
</reference>
<organism evidence="1 2">
    <name type="scientific">Phytophthora nicotianae CJ01A1</name>
    <dbReference type="NCBI Taxonomy" id="1317063"/>
    <lineage>
        <taxon>Eukaryota</taxon>
        <taxon>Sar</taxon>
        <taxon>Stramenopiles</taxon>
        <taxon>Oomycota</taxon>
        <taxon>Peronosporomycetes</taxon>
        <taxon>Peronosporales</taxon>
        <taxon>Peronosporaceae</taxon>
        <taxon>Phytophthora</taxon>
    </lineage>
</organism>
<accession>W2XFU0</accession>
<comment type="caution">
    <text evidence="1">The sequence shown here is derived from an EMBL/GenBank/DDBJ whole genome shotgun (WGS) entry which is preliminary data.</text>
</comment>
<gene>
    <name evidence="1" type="ORF">F441_05185</name>
</gene>
<dbReference type="EMBL" id="ANIX01001099">
    <property type="protein sequence ID" value="ETP21228.1"/>
    <property type="molecule type" value="Genomic_DNA"/>
</dbReference>
<evidence type="ECO:0000313" key="2">
    <source>
        <dbReference type="Proteomes" id="UP000018958"/>
    </source>
</evidence>
<proteinExistence type="predicted"/>
<sequence length="48" mass="5516">MRHLLALEVNARYRDAYSVARGHVDWGAVARFFSDAVERGGGEWDRDH</sequence>